<protein>
    <submittedName>
        <fullName evidence="2">Uncharacterized protein</fullName>
    </submittedName>
</protein>
<evidence type="ECO:0000313" key="2">
    <source>
        <dbReference type="WBParaSite" id="nRc.2.0.1.t17778-RA"/>
    </source>
</evidence>
<proteinExistence type="predicted"/>
<accession>A0A915IUN6</accession>
<keyword evidence="1" id="KW-1185">Reference proteome</keyword>
<reference evidence="2" key="1">
    <citation type="submission" date="2022-11" db="UniProtKB">
        <authorList>
            <consortium name="WormBaseParasite"/>
        </authorList>
    </citation>
    <scope>IDENTIFICATION</scope>
</reference>
<dbReference type="AlphaFoldDB" id="A0A915IUN6"/>
<dbReference type="Proteomes" id="UP000887565">
    <property type="component" value="Unplaced"/>
</dbReference>
<organism evidence="1 2">
    <name type="scientific">Romanomermis culicivorax</name>
    <name type="common">Nematode worm</name>
    <dbReference type="NCBI Taxonomy" id="13658"/>
    <lineage>
        <taxon>Eukaryota</taxon>
        <taxon>Metazoa</taxon>
        <taxon>Ecdysozoa</taxon>
        <taxon>Nematoda</taxon>
        <taxon>Enoplea</taxon>
        <taxon>Dorylaimia</taxon>
        <taxon>Mermithida</taxon>
        <taxon>Mermithoidea</taxon>
        <taxon>Mermithidae</taxon>
        <taxon>Romanomermis</taxon>
    </lineage>
</organism>
<sequence>MYQIIERAYSLAAADVDSQPERSSLIQIGLEETCGRKVSCFSRLTDPDLNSSEFLAEIRPPPTGNK</sequence>
<evidence type="ECO:0000313" key="1">
    <source>
        <dbReference type="Proteomes" id="UP000887565"/>
    </source>
</evidence>
<name>A0A915IUN6_ROMCU</name>
<dbReference type="WBParaSite" id="nRc.2.0.1.t17778-RA">
    <property type="protein sequence ID" value="nRc.2.0.1.t17778-RA"/>
    <property type="gene ID" value="nRc.2.0.1.g17778"/>
</dbReference>